<evidence type="ECO:0000259" key="2">
    <source>
        <dbReference type="PROSITE" id="PS51886"/>
    </source>
</evidence>
<feature type="domain" description="TLDc" evidence="2">
    <location>
        <begin position="298"/>
        <end position="469"/>
    </location>
</feature>
<dbReference type="InterPro" id="IPR011705">
    <property type="entry name" value="BACK"/>
</dbReference>
<dbReference type="Proteomes" id="UP000615446">
    <property type="component" value="Unassembled WGS sequence"/>
</dbReference>
<dbReference type="SMART" id="SM00225">
    <property type="entry name" value="BTB"/>
    <property type="match status" value="1"/>
</dbReference>
<sequence>MTSKFYSNISKALAIMLNDSDDYNVIIQVGENPNMKEFRAHSNILKARSPYFKGAFSDGWIDKKDNVIEFKKPNIDPDVFEIILKYIYTGEVNLDEQSGENIIKLLIASDELLLEELFEHVQDHLIEKQTSWVKRHYVFILHTIYKLSSCKKLHEHCLESICANPRPLITSKDFITLDEDILYDLLKRDDLKIEEIDAWENLIKWGMQHTPGLGNKNNNKTKWTTRNFEALKKTLSKLIPLIRFSEISSSDFYDKVRPFKTIIPNNIYEELVGFLMKNTLPKKSVILPPRIRIQIESKIIKQRQAFIITNWIEKKDANASRKKEETTYKYILIYRGSRDGIDNQSFEDQCIMDEPTLVLIKCQNSNKIYGGYTPVGFYEEYGEEFIYSKDSFIFSFEENEGTQNMELSRVKSYDHAIFNVYNNDYGFNFGDHDLYMQDENLYIGYSGYYEDNLSGNDYEIEEIEAYRIE</sequence>
<protein>
    <recommendedName>
        <fullName evidence="6">BTB domain-containing protein</fullName>
    </recommendedName>
</protein>
<gene>
    <name evidence="4" type="ORF">RCL2_000897900</name>
    <name evidence="3" type="ORF">RclHR1_00330018</name>
</gene>
<dbReference type="PROSITE" id="PS50097">
    <property type="entry name" value="BTB"/>
    <property type="match status" value="1"/>
</dbReference>
<dbReference type="AlphaFoldDB" id="A0A2Z6RQ51"/>
<evidence type="ECO:0008006" key="6">
    <source>
        <dbReference type="Google" id="ProtNLM"/>
    </source>
</evidence>
<dbReference type="Pfam" id="PF00651">
    <property type="entry name" value="BTB"/>
    <property type="match status" value="1"/>
</dbReference>
<evidence type="ECO:0000313" key="4">
    <source>
        <dbReference type="EMBL" id="GES81736.1"/>
    </source>
</evidence>
<organism evidence="3 5">
    <name type="scientific">Rhizophagus clarus</name>
    <dbReference type="NCBI Taxonomy" id="94130"/>
    <lineage>
        <taxon>Eukaryota</taxon>
        <taxon>Fungi</taxon>
        <taxon>Fungi incertae sedis</taxon>
        <taxon>Mucoromycota</taxon>
        <taxon>Glomeromycotina</taxon>
        <taxon>Glomeromycetes</taxon>
        <taxon>Glomerales</taxon>
        <taxon>Glomeraceae</taxon>
        <taxon>Rhizophagus</taxon>
    </lineage>
</organism>
<evidence type="ECO:0000259" key="1">
    <source>
        <dbReference type="PROSITE" id="PS50097"/>
    </source>
</evidence>
<reference evidence="4" key="2">
    <citation type="submission" date="2019-10" db="EMBL/GenBank/DDBJ databases">
        <title>Conservation and host-specific expression of non-tandemly repeated heterogenous ribosome RNA gene in arbuscular mycorrhizal fungi.</title>
        <authorList>
            <person name="Maeda T."/>
            <person name="Kobayashi Y."/>
            <person name="Nakagawa T."/>
            <person name="Ezawa T."/>
            <person name="Yamaguchi K."/>
            <person name="Bino T."/>
            <person name="Nishimoto Y."/>
            <person name="Shigenobu S."/>
            <person name="Kawaguchi M."/>
        </authorList>
    </citation>
    <scope>NUCLEOTIDE SEQUENCE</scope>
    <source>
        <strain evidence="4">HR1</strain>
    </source>
</reference>
<dbReference type="EMBL" id="BEXD01002557">
    <property type="protein sequence ID" value="GBB98691.1"/>
    <property type="molecule type" value="Genomic_DNA"/>
</dbReference>
<dbReference type="InterPro" id="IPR011333">
    <property type="entry name" value="SKP1/BTB/POZ_sf"/>
</dbReference>
<proteinExistence type="predicted"/>
<dbReference type="InterPro" id="IPR006571">
    <property type="entry name" value="TLDc_dom"/>
</dbReference>
<feature type="domain" description="BTB" evidence="1">
    <location>
        <begin position="23"/>
        <end position="96"/>
    </location>
</feature>
<dbReference type="Gene3D" id="1.25.40.420">
    <property type="match status" value="1"/>
</dbReference>
<dbReference type="PANTHER" id="PTHR45774:SF3">
    <property type="entry name" value="BTB (POZ) DOMAIN-CONTAINING 2B-RELATED"/>
    <property type="match status" value="1"/>
</dbReference>
<dbReference type="PANTHER" id="PTHR45774">
    <property type="entry name" value="BTB/POZ DOMAIN-CONTAINING"/>
    <property type="match status" value="1"/>
</dbReference>
<dbReference type="Pfam" id="PF07534">
    <property type="entry name" value="TLD"/>
    <property type="match status" value="1"/>
</dbReference>
<dbReference type="SMART" id="SM00875">
    <property type="entry name" value="BACK"/>
    <property type="match status" value="1"/>
</dbReference>
<name>A0A2Z6RQ51_9GLOM</name>
<dbReference type="Proteomes" id="UP000247702">
    <property type="component" value="Unassembled WGS sequence"/>
</dbReference>
<dbReference type="OrthoDB" id="298084at2759"/>
<evidence type="ECO:0000313" key="5">
    <source>
        <dbReference type="Proteomes" id="UP000247702"/>
    </source>
</evidence>
<dbReference type="EMBL" id="BLAL01000058">
    <property type="protein sequence ID" value="GES81736.1"/>
    <property type="molecule type" value="Genomic_DNA"/>
</dbReference>
<dbReference type="SUPFAM" id="SSF54695">
    <property type="entry name" value="POZ domain"/>
    <property type="match status" value="1"/>
</dbReference>
<comment type="caution">
    <text evidence="3">The sequence shown here is derived from an EMBL/GenBank/DDBJ whole genome shotgun (WGS) entry which is preliminary data.</text>
</comment>
<dbReference type="PROSITE" id="PS51886">
    <property type="entry name" value="TLDC"/>
    <property type="match status" value="1"/>
</dbReference>
<accession>A0A2Z6RQ51</accession>
<dbReference type="SMART" id="SM00584">
    <property type="entry name" value="TLDc"/>
    <property type="match status" value="1"/>
</dbReference>
<dbReference type="Pfam" id="PF07707">
    <property type="entry name" value="BACK"/>
    <property type="match status" value="1"/>
</dbReference>
<keyword evidence="5" id="KW-1185">Reference proteome</keyword>
<reference evidence="3 5" key="1">
    <citation type="submission" date="2017-11" db="EMBL/GenBank/DDBJ databases">
        <title>The genome of Rhizophagus clarus HR1 reveals common genetic basis of auxotrophy among arbuscular mycorrhizal fungi.</title>
        <authorList>
            <person name="Kobayashi Y."/>
        </authorList>
    </citation>
    <scope>NUCLEOTIDE SEQUENCE [LARGE SCALE GENOMIC DNA]</scope>
    <source>
        <strain evidence="3 5">HR1</strain>
    </source>
</reference>
<dbReference type="Gene3D" id="3.30.710.10">
    <property type="entry name" value="Potassium Channel Kv1.1, Chain A"/>
    <property type="match status" value="1"/>
</dbReference>
<evidence type="ECO:0000313" key="3">
    <source>
        <dbReference type="EMBL" id="GBB98691.1"/>
    </source>
</evidence>
<dbReference type="InterPro" id="IPR000210">
    <property type="entry name" value="BTB/POZ_dom"/>
</dbReference>
<dbReference type="CDD" id="cd18186">
    <property type="entry name" value="BTB_POZ_ZBTB_KLHL-like"/>
    <property type="match status" value="1"/>
</dbReference>